<evidence type="ECO:0000313" key="4">
    <source>
        <dbReference type="Proteomes" id="UP001164776"/>
    </source>
</evidence>
<evidence type="ECO:0000256" key="1">
    <source>
        <dbReference type="SAM" id="MobiDB-lite"/>
    </source>
</evidence>
<keyword evidence="2" id="KW-0812">Transmembrane</keyword>
<dbReference type="AlphaFoldDB" id="A0A9W7X932"/>
<evidence type="ECO:0000256" key="2">
    <source>
        <dbReference type="SAM" id="Phobius"/>
    </source>
</evidence>
<dbReference type="InterPro" id="IPR045501">
    <property type="entry name" value="DUF6490"/>
</dbReference>
<feature type="compositionally biased region" description="Pro residues" evidence="1">
    <location>
        <begin position="13"/>
        <end position="24"/>
    </location>
</feature>
<feature type="transmembrane region" description="Helical" evidence="2">
    <location>
        <begin position="33"/>
        <end position="53"/>
    </location>
</feature>
<keyword evidence="2" id="KW-0472">Membrane</keyword>
<feature type="transmembrane region" description="Helical" evidence="2">
    <location>
        <begin position="97"/>
        <end position="116"/>
    </location>
</feature>
<protein>
    <submittedName>
        <fullName evidence="3">Uncharacterized protein</fullName>
    </submittedName>
</protein>
<keyword evidence="4" id="KW-1185">Reference proteome</keyword>
<keyword evidence="2" id="KW-1133">Transmembrane helix</keyword>
<evidence type="ECO:0000313" key="3">
    <source>
        <dbReference type="EMBL" id="KAJ1254357.1"/>
    </source>
</evidence>
<dbReference type="Proteomes" id="UP001164776">
    <property type="component" value="Unassembled WGS sequence"/>
</dbReference>
<dbReference type="Pfam" id="PF20100">
    <property type="entry name" value="DUF6490"/>
    <property type="match status" value="1"/>
</dbReference>
<name>A0A9W7X932_9POAL</name>
<comment type="caution">
    <text evidence="3">The sequence shown here is derived from an EMBL/GenBank/DDBJ whole genome shotgun (WGS) entry which is preliminary data.</text>
</comment>
<sequence>MADPKLPHDANPSPKPAPSPPPAPRTARRRVPWAAAAILVSLALNFALCVRRAGDDRGAVAFAGLSHLNLLALFGALRGLEASPRGSPARGRARTAVWLLTTTLTAAFTWKIGALLPLPFAAAAWAVAAVTVLGGFYAMFVVGDK</sequence>
<feature type="transmembrane region" description="Helical" evidence="2">
    <location>
        <begin position="122"/>
        <end position="142"/>
    </location>
</feature>
<dbReference type="PANTHER" id="PTHR46610">
    <property type="entry name" value="OS05G0181300 PROTEIN"/>
    <property type="match status" value="1"/>
</dbReference>
<feature type="region of interest" description="Disordered" evidence="1">
    <location>
        <begin position="1"/>
        <end position="27"/>
    </location>
</feature>
<accession>A0A9W7X932</accession>
<dbReference type="EMBL" id="MU630124">
    <property type="protein sequence ID" value="KAJ1254357.1"/>
    <property type="molecule type" value="Genomic_DNA"/>
</dbReference>
<proteinExistence type="predicted"/>
<reference evidence="3 4" key="1">
    <citation type="submission" date="2022-10" db="EMBL/GenBank/DDBJ databases">
        <title>WGS assembly of Paspalum vaginatum 540-79.</title>
        <authorList>
            <person name="Sun G."/>
            <person name="Wase N."/>
            <person name="Shu S."/>
            <person name="Jenkins J."/>
            <person name="Zhou B."/>
            <person name="Torres-Rodriguez J."/>
            <person name="Chen C."/>
            <person name="Sandor L."/>
            <person name="Plott C."/>
            <person name="Yoshinga Y."/>
            <person name="Daum C."/>
            <person name="Qi P."/>
            <person name="Barry K."/>
            <person name="Lipzen A."/>
            <person name="Berry L."/>
            <person name="Pedersen C."/>
            <person name="Gottilla T."/>
            <person name="Foltz A."/>
            <person name="Yu H."/>
            <person name="O'Malley R."/>
            <person name="Zhang C."/>
            <person name="Devos K."/>
            <person name="Sigmon B."/>
            <person name="Yu B."/>
            <person name="Obata T."/>
            <person name="Schmutz J."/>
            <person name="Schnable J."/>
        </authorList>
    </citation>
    <scope>NUCLEOTIDE SEQUENCE [LARGE SCALE GENOMIC DNA]</scope>
    <source>
        <strain evidence="4">cv. 540-79</strain>
    </source>
</reference>
<organism evidence="3 4">
    <name type="scientific">Paspalum vaginatum</name>
    <name type="common">seashore paspalum</name>
    <dbReference type="NCBI Taxonomy" id="158149"/>
    <lineage>
        <taxon>Eukaryota</taxon>
        <taxon>Viridiplantae</taxon>
        <taxon>Streptophyta</taxon>
        <taxon>Embryophyta</taxon>
        <taxon>Tracheophyta</taxon>
        <taxon>Spermatophyta</taxon>
        <taxon>Magnoliopsida</taxon>
        <taxon>Liliopsida</taxon>
        <taxon>Poales</taxon>
        <taxon>Poaceae</taxon>
        <taxon>PACMAD clade</taxon>
        <taxon>Panicoideae</taxon>
        <taxon>Andropogonodae</taxon>
        <taxon>Paspaleae</taxon>
        <taxon>Paspalinae</taxon>
        <taxon>Paspalum</taxon>
    </lineage>
</organism>
<dbReference type="PANTHER" id="PTHR46610:SF19">
    <property type="entry name" value="OS06G0147400 PROTEIN"/>
    <property type="match status" value="1"/>
</dbReference>
<gene>
    <name evidence="3" type="ORF">BS78_K077600</name>
</gene>